<dbReference type="AlphaFoldDB" id="A0A556TLX5"/>
<proteinExistence type="predicted"/>
<evidence type="ECO:0000313" key="1">
    <source>
        <dbReference type="EMBL" id="TSK20159.1"/>
    </source>
</evidence>
<name>A0A556TLX5_BAGYA</name>
<organism evidence="1 2">
    <name type="scientific">Bagarius yarrelli</name>
    <name type="common">Goonch</name>
    <name type="synonym">Bagrus yarrelli</name>
    <dbReference type="NCBI Taxonomy" id="175774"/>
    <lineage>
        <taxon>Eukaryota</taxon>
        <taxon>Metazoa</taxon>
        <taxon>Chordata</taxon>
        <taxon>Craniata</taxon>
        <taxon>Vertebrata</taxon>
        <taxon>Euteleostomi</taxon>
        <taxon>Actinopterygii</taxon>
        <taxon>Neopterygii</taxon>
        <taxon>Teleostei</taxon>
        <taxon>Ostariophysi</taxon>
        <taxon>Siluriformes</taxon>
        <taxon>Sisoridae</taxon>
        <taxon>Sisorinae</taxon>
        <taxon>Bagarius</taxon>
    </lineage>
</organism>
<evidence type="ECO:0000313" key="2">
    <source>
        <dbReference type="Proteomes" id="UP000319801"/>
    </source>
</evidence>
<dbReference type="EMBL" id="VCAZ01000005">
    <property type="protein sequence ID" value="TSK20159.1"/>
    <property type="molecule type" value="Genomic_DNA"/>
</dbReference>
<comment type="caution">
    <text evidence="1">The sequence shown here is derived from an EMBL/GenBank/DDBJ whole genome shotgun (WGS) entry which is preliminary data.</text>
</comment>
<sequence>MHADVLMRVRLFQSLLPAGPEGLHGPDFDPILIRTLNTTVYVQLSQMSTVRLTPPTLETCSSGVIVNKTLTLRRDGEAGAGSTGTSS</sequence>
<protein>
    <submittedName>
        <fullName evidence="1">Uncharacterized protein</fullName>
    </submittedName>
</protein>
<reference evidence="1 2" key="1">
    <citation type="journal article" date="2019" name="Genome Biol. Evol.">
        <title>Whole-Genome Sequencing of the Giant Devil Catfish, Bagarius yarrelli.</title>
        <authorList>
            <person name="Jiang W."/>
            <person name="Lv Y."/>
            <person name="Cheng L."/>
            <person name="Yang K."/>
            <person name="Chao B."/>
            <person name="Wang X."/>
            <person name="Li Y."/>
            <person name="Pan X."/>
            <person name="You X."/>
            <person name="Zhang Y."/>
            <person name="Yang J."/>
            <person name="Li J."/>
            <person name="Zhang X."/>
            <person name="Liu S."/>
            <person name="Sun C."/>
            <person name="Yang J."/>
            <person name="Shi Q."/>
        </authorList>
    </citation>
    <scope>NUCLEOTIDE SEQUENCE [LARGE SCALE GENOMIC DNA]</scope>
    <source>
        <strain evidence="1">JWS20170419001</strain>
        <tissue evidence="1">Muscle</tissue>
    </source>
</reference>
<keyword evidence="2" id="KW-1185">Reference proteome</keyword>
<accession>A0A556TLX5</accession>
<dbReference type="Proteomes" id="UP000319801">
    <property type="component" value="Unassembled WGS sequence"/>
</dbReference>
<gene>
    <name evidence="1" type="ORF">Baya_1707</name>
</gene>